<protein>
    <submittedName>
        <fullName evidence="2">Uncharacterized protein</fullName>
    </submittedName>
</protein>
<comment type="caution">
    <text evidence="2">The sequence shown here is derived from an EMBL/GenBank/DDBJ whole genome shotgun (WGS) entry which is preliminary data.</text>
</comment>
<dbReference type="EMBL" id="NAJQ01001467">
    <property type="protein sequence ID" value="TKA58623.1"/>
    <property type="molecule type" value="Genomic_DNA"/>
</dbReference>
<organism evidence="2 3">
    <name type="scientific">Friedmanniomyces simplex</name>
    <dbReference type="NCBI Taxonomy" id="329884"/>
    <lineage>
        <taxon>Eukaryota</taxon>
        <taxon>Fungi</taxon>
        <taxon>Dikarya</taxon>
        <taxon>Ascomycota</taxon>
        <taxon>Pezizomycotina</taxon>
        <taxon>Dothideomycetes</taxon>
        <taxon>Dothideomycetidae</taxon>
        <taxon>Mycosphaerellales</taxon>
        <taxon>Teratosphaeriaceae</taxon>
        <taxon>Friedmanniomyces</taxon>
    </lineage>
</organism>
<accession>A0A4U0W8Y4</accession>
<keyword evidence="3" id="KW-1185">Reference proteome</keyword>
<evidence type="ECO:0000313" key="3">
    <source>
        <dbReference type="Proteomes" id="UP000309340"/>
    </source>
</evidence>
<proteinExistence type="predicted"/>
<feature type="region of interest" description="Disordered" evidence="1">
    <location>
        <begin position="1"/>
        <end position="31"/>
    </location>
</feature>
<feature type="compositionally biased region" description="Polar residues" evidence="1">
    <location>
        <begin position="11"/>
        <end position="30"/>
    </location>
</feature>
<name>A0A4U0W8Y4_9PEZI</name>
<evidence type="ECO:0000313" key="2">
    <source>
        <dbReference type="EMBL" id="TKA58623.1"/>
    </source>
</evidence>
<evidence type="ECO:0000256" key="1">
    <source>
        <dbReference type="SAM" id="MobiDB-lite"/>
    </source>
</evidence>
<reference evidence="2 3" key="1">
    <citation type="submission" date="2017-03" db="EMBL/GenBank/DDBJ databases">
        <title>Genomes of endolithic fungi from Antarctica.</title>
        <authorList>
            <person name="Coleine C."/>
            <person name="Masonjones S."/>
            <person name="Stajich J.E."/>
        </authorList>
    </citation>
    <scope>NUCLEOTIDE SEQUENCE [LARGE SCALE GENOMIC DNA]</scope>
    <source>
        <strain evidence="2 3">CCFEE 5184</strain>
    </source>
</reference>
<dbReference type="AlphaFoldDB" id="A0A4U0W8Y4"/>
<gene>
    <name evidence="2" type="ORF">B0A55_12148</name>
</gene>
<sequence length="342" mass="38608">MPFRSSKAARASNSLASTTPSNKNKPSRTARNAFGLLSRFAPDSADDQIAEDLDKLTLTNNTQEQFPKQQQQYGNQEPQYWSQQGIIKPPENVDCDTLQGWTQAKGRLPSSFSTGLKTGTVITAHIEQLPGNTPWLDSDWRAHDPKVERARWAAATTIKTVVTRGKYRPGPRTRSGVLFADQKAGTIVFHPEVRPYPSKKIPDTDPSITFQNGVRFRTKGRYWLIVKSTAKSVWEVPIYTNGDTGLANVKKKHWSKYYSLRPDTVAPKDFQNQSPNNTPWSIGYMNEHQKTMKGRKMRKTMVVRITEVYRRAIDDADVKIVGALEDVDIPIAVEKTPKYIVD</sequence>
<dbReference type="OrthoDB" id="3881872at2759"/>
<dbReference type="Proteomes" id="UP000309340">
    <property type="component" value="Unassembled WGS sequence"/>
</dbReference>